<dbReference type="SUPFAM" id="SSF51430">
    <property type="entry name" value="NAD(P)-linked oxidoreductase"/>
    <property type="match status" value="1"/>
</dbReference>
<evidence type="ECO:0000259" key="1">
    <source>
        <dbReference type="Pfam" id="PF00248"/>
    </source>
</evidence>
<reference evidence="2 3" key="1">
    <citation type="submission" date="2024-04" db="EMBL/GenBank/DDBJ databases">
        <authorList>
            <person name="Abashina T."/>
            <person name="Shaikin A."/>
        </authorList>
    </citation>
    <scope>NUCLEOTIDE SEQUENCE [LARGE SCALE GENOMIC DNA]</scope>
    <source>
        <strain evidence="2 3">AAFK</strain>
    </source>
</reference>
<dbReference type="PANTHER" id="PTHR43312">
    <property type="entry name" value="D-THREO-ALDOSE 1-DEHYDROGENASE"/>
    <property type="match status" value="1"/>
</dbReference>
<dbReference type="InterPro" id="IPR036812">
    <property type="entry name" value="NAD(P)_OxRdtase_dom_sf"/>
</dbReference>
<name>A0ABU9D6J2_9PROT</name>
<dbReference type="InterPro" id="IPR053135">
    <property type="entry name" value="AKR2_Oxidoreductase"/>
</dbReference>
<sequence length="383" mass="41736">MNRNAPNLVPGFATPEATKAYVARFEGRLPASNYSDFLKTHIKLSSIGVGTFPGQPDDATDESYAEIISQALQNGLNVIDTGANYRYGRSPQAVGEGVRRALEAGVPREAMFLISKGGFLSFPNGRPDDMATFFRKEIMAKGLGSPEDLAQGIHLLSPGYILWQLEQSRQAMGVETLDAFLVDQPEVHIPEIGKQAMHGKLLKVFEVLEMAVAAGKLRSYGISTFNACRVETDNLLFQSITSLLGLAEKAAGGEGKRHHLKIVQMPFNVLMTEGFTRFSQATGQGNIASTIQAAFQLKVYLMASHSMGKGILATEAPVVFQEVMPDLTNPAQQALQFNRSTPGLGTSLVGMSNPAHLQDALSVARREPLEKEQYLKMYQRAEE</sequence>
<proteinExistence type="predicted"/>
<dbReference type="Proteomes" id="UP001446205">
    <property type="component" value="Unassembled WGS sequence"/>
</dbReference>
<comment type="caution">
    <text evidence="2">The sequence shown here is derived from an EMBL/GenBank/DDBJ whole genome shotgun (WGS) entry which is preliminary data.</text>
</comment>
<protein>
    <submittedName>
        <fullName evidence="2">Aldo/keto reductase</fullName>
    </submittedName>
</protein>
<evidence type="ECO:0000313" key="3">
    <source>
        <dbReference type="Proteomes" id="UP001446205"/>
    </source>
</evidence>
<keyword evidence="3" id="KW-1185">Reference proteome</keyword>
<dbReference type="PANTHER" id="PTHR43312:SF1">
    <property type="entry name" value="NADP-DEPENDENT OXIDOREDUCTASE DOMAIN-CONTAINING PROTEIN"/>
    <property type="match status" value="1"/>
</dbReference>
<accession>A0ABU9D6J2</accession>
<feature type="domain" description="NADP-dependent oxidoreductase" evidence="1">
    <location>
        <begin position="47"/>
        <end position="374"/>
    </location>
</feature>
<evidence type="ECO:0000313" key="2">
    <source>
        <dbReference type="EMBL" id="MEK8089166.1"/>
    </source>
</evidence>
<dbReference type="RefSeq" id="WP_341370231.1">
    <property type="nucleotide sequence ID" value="NZ_JBBPCO010000004.1"/>
</dbReference>
<dbReference type="CDD" id="cd19099">
    <property type="entry name" value="AKR_unchar"/>
    <property type="match status" value="1"/>
</dbReference>
<dbReference type="Gene3D" id="3.20.20.100">
    <property type="entry name" value="NADP-dependent oxidoreductase domain"/>
    <property type="match status" value="1"/>
</dbReference>
<gene>
    <name evidence="2" type="ORF">WOB96_05245</name>
</gene>
<dbReference type="EMBL" id="JBBPCO010000004">
    <property type="protein sequence ID" value="MEK8089166.1"/>
    <property type="molecule type" value="Genomic_DNA"/>
</dbReference>
<dbReference type="InterPro" id="IPR023210">
    <property type="entry name" value="NADP_OxRdtase_dom"/>
</dbReference>
<dbReference type="Pfam" id="PF00248">
    <property type="entry name" value="Aldo_ket_red"/>
    <property type="match status" value="1"/>
</dbReference>
<organism evidence="2 3">
    <name type="scientific">Thermithiobacillus plumbiphilus</name>
    <dbReference type="NCBI Taxonomy" id="1729899"/>
    <lineage>
        <taxon>Bacteria</taxon>
        <taxon>Pseudomonadati</taxon>
        <taxon>Pseudomonadota</taxon>
        <taxon>Acidithiobacillia</taxon>
        <taxon>Acidithiobacillales</taxon>
        <taxon>Thermithiobacillaceae</taxon>
        <taxon>Thermithiobacillus</taxon>
    </lineage>
</organism>